<feature type="compositionally biased region" description="Basic and acidic residues" evidence="1">
    <location>
        <begin position="112"/>
        <end position="130"/>
    </location>
</feature>
<proteinExistence type="predicted"/>
<dbReference type="VEuPathDB" id="FungiDB:I7I53_03952"/>
<evidence type="ECO:0000313" key="3">
    <source>
        <dbReference type="Proteomes" id="UP000663419"/>
    </source>
</evidence>
<gene>
    <name evidence="2" type="ORF">I7I53_03952</name>
</gene>
<dbReference type="AlphaFoldDB" id="A0A8A1LNQ9"/>
<feature type="compositionally biased region" description="Basic and acidic residues" evidence="1">
    <location>
        <begin position="188"/>
        <end position="205"/>
    </location>
</feature>
<evidence type="ECO:0000256" key="1">
    <source>
        <dbReference type="SAM" id="MobiDB-lite"/>
    </source>
</evidence>
<feature type="compositionally biased region" description="Basic and acidic residues" evidence="1">
    <location>
        <begin position="172"/>
        <end position="181"/>
    </location>
</feature>
<dbReference type="Proteomes" id="UP000663419">
    <property type="component" value="Chromosome 4"/>
</dbReference>
<evidence type="ECO:0000313" key="2">
    <source>
        <dbReference type="EMBL" id="QSS55928.1"/>
    </source>
</evidence>
<feature type="region of interest" description="Disordered" evidence="1">
    <location>
        <begin position="32"/>
        <end position="205"/>
    </location>
</feature>
<protein>
    <submittedName>
        <fullName evidence="2">Uncharacterized protein</fullName>
    </submittedName>
</protein>
<reference evidence="2" key="1">
    <citation type="submission" date="2021-01" db="EMBL/GenBank/DDBJ databases">
        <title>Chromosome-level genome assembly of a human fungal pathogen reveals clustering of transcriptionally co-regulated genes.</title>
        <authorList>
            <person name="Voorhies M."/>
            <person name="Cohen S."/>
            <person name="Shea T.P."/>
            <person name="Petrus S."/>
            <person name="Munoz J.F."/>
            <person name="Poplawski S."/>
            <person name="Goldman W.E."/>
            <person name="Michael T."/>
            <person name="Cuomo C.A."/>
            <person name="Sil A."/>
            <person name="Beyhan S."/>
        </authorList>
    </citation>
    <scope>NUCLEOTIDE SEQUENCE</scope>
    <source>
        <strain evidence="2">H88</strain>
    </source>
</reference>
<sequence length="205" mass="22375">MLSVLPIQPHQHSMQHSPDMWLLHRVTQNQELQSKGRGGLHPPMPSLQRNPHRMEQCLPGKKERAGKNRASKAKSTNVLAGTAQGQTFGQTHGEQQSTEKGSSNARPHPRSSYHDREPPRRSTGPGDRHSRAFARTGEKIPPGTTGRDISHGKLGYTSTATGAHTTTTSDRPTGDRPKDTSDGAIPRGRSDSERYPEHGDSDCAS</sequence>
<organism evidence="2 3">
    <name type="scientific">Ajellomyces capsulatus (strain H88)</name>
    <name type="common">Darling's disease fungus</name>
    <name type="synonym">Histoplasma capsulatum</name>
    <dbReference type="NCBI Taxonomy" id="544711"/>
    <lineage>
        <taxon>Eukaryota</taxon>
        <taxon>Fungi</taxon>
        <taxon>Dikarya</taxon>
        <taxon>Ascomycota</taxon>
        <taxon>Pezizomycotina</taxon>
        <taxon>Eurotiomycetes</taxon>
        <taxon>Eurotiomycetidae</taxon>
        <taxon>Onygenales</taxon>
        <taxon>Ajellomycetaceae</taxon>
        <taxon>Histoplasma</taxon>
    </lineage>
</organism>
<name>A0A8A1LNQ9_AJEC8</name>
<feature type="compositionally biased region" description="Low complexity" evidence="1">
    <location>
        <begin position="157"/>
        <end position="169"/>
    </location>
</feature>
<feature type="compositionally biased region" description="Polar residues" evidence="1">
    <location>
        <begin position="73"/>
        <end position="105"/>
    </location>
</feature>
<dbReference type="EMBL" id="CP069105">
    <property type="protein sequence ID" value="QSS55928.1"/>
    <property type="molecule type" value="Genomic_DNA"/>
</dbReference>
<accession>A0A8A1LNQ9</accession>
<feature type="compositionally biased region" description="Basic and acidic residues" evidence="1">
    <location>
        <begin position="52"/>
        <end position="66"/>
    </location>
</feature>